<sequence>MEDIYYYMPTNQPSQPAPPKLQPPSYINTHQLPLQQQQHLQLQPQHQMLTYYSPTSNIIIPQQQDMISQLRNSQSHPQLYSYPQLIYSNQLMNPRYTNTNTTTLYNPMISQSMVQEIKQPLNSNSNHGHNSGSTGSSIGGIVGGHYSDGNVSPTTVSQNNVSSIKLPPLSSLVSQIKSSSQSCPDITTLASDSKSTINNTNSTRGFESTTTSVSSSSGLTNNSQINQRNSIPYILTSTVQPRLQNMGNNNTNNNSEINLSLNSSNSNYQSLNPNLFLKIPSPTAFPTLSPKQDNSLQIKQITPPIIPGRTSSEDLQNLLIKNEIQFIDPTGNKQMKGKSLSQSRKQCPICGKICSRPSTLKTHFLIHTGDNPFKCSWVGCKKSFNVKSNMLRHLKSHQHKLEKLAKKQADLLNKEKTKNTERTKGKKVTKKI</sequence>
<organism evidence="10 11">
    <name type="scientific">Maudiozyma saulgeensis</name>
    <dbReference type="NCBI Taxonomy" id="1789683"/>
    <lineage>
        <taxon>Eukaryota</taxon>
        <taxon>Fungi</taxon>
        <taxon>Dikarya</taxon>
        <taxon>Ascomycota</taxon>
        <taxon>Saccharomycotina</taxon>
        <taxon>Saccharomycetes</taxon>
        <taxon>Saccharomycetales</taxon>
        <taxon>Saccharomycetaceae</taxon>
        <taxon>Maudiozyma</taxon>
    </lineage>
</organism>
<feature type="region of interest" description="Disordered" evidence="8">
    <location>
        <begin position="120"/>
        <end position="161"/>
    </location>
</feature>
<dbReference type="SUPFAM" id="SSF57667">
    <property type="entry name" value="beta-beta-alpha zinc fingers"/>
    <property type="match status" value="1"/>
</dbReference>
<dbReference type="PROSITE" id="PS00028">
    <property type="entry name" value="ZINC_FINGER_C2H2_1"/>
    <property type="match status" value="2"/>
</dbReference>
<dbReference type="Gene3D" id="3.30.160.60">
    <property type="entry name" value="Classic Zinc Finger"/>
    <property type="match status" value="2"/>
</dbReference>
<keyword evidence="5" id="KW-0862">Zinc</keyword>
<evidence type="ECO:0000256" key="2">
    <source>
        <dbReference type="ARBA" id="ARBA00022723"/>
    </source>
</evidence>
<comment type="subcellular location">
    <subcellularLocation>
        <location evidence="1">Nucleus</location>
    </subcellularLocation>
</comment>
<dbReference type="Pfam" id="PF00096">
    <property type="entry name" value="zf-C2H2"/>
    <property type="match status" value="2"/>
</dbReference>
<evidence type="ECO:0000256" key="4">
    <source>
        <dbReference type="ARBA" id="ARBA00022771"/>
    </source>
</evidence>
<feature type="compositionally biased region" description="Polar residues" evidence="8">
    <location>
        <begin position="149"/>
        <end position="161"/>
    </location>
</feature>
<dbReference type="STRING" id="1789683.A0A1X7R0G7"/>
<feature type="domain" description="C2H2-type" evidence="9">
    <location>
        <begin position="345"/>
        <end position="372"/>
    </location>
</feature>
<name>A0A1X7R0G7_9SACH</name>
<dbReference type="PROSITE" id="PS50157">
    <property type="entry name" value="ZINC_FINGER_C2H2_2"/>
    <property type="match status" value="2"/>
</dbReference>
<feature type="compositionally biased region" description="Low complexity" evidence="8">
    <location>
        <begin position="208"/>
        <end position="217"/>
    </location>
</feature>
<dbReference type="OrthoDB" id="6077919at2759"/>
<gene>
    <name evidence="10" type="ORF">KASA_0P02299G</name>
</gene>
<evidence type="ECO:0000259" key="9">
    <source>
        <dbReference type="PROSITE" id="PS50157"/>
    </source>
</evidence>
<evidence type="ECO:0000256" key="3">
    <source>
        <dbReference type="ARBA" id="ARBA00022737"/>
    </source>
</evidence>
<dbReference type="InterPro" id="IPR036236">
    <property type="entry name" value="Znf_C2H2_sf"/>
</dbReference>
<dbReference type="GO" id="GO:0000981">
    <property type="term" value="F:DNA-binding transcription factor activity, RNA polymerase II-specific"/>
    <property type="evidence" value="ECO:0007669"/>
    <property type="project" value="TreeGrafter"/>
</dbReference>
<evidence type="ECO:0000313" key="11">
    <source>
        <dbReference type="Proteomes" id="UP000196158"/>
    </source>
</evidence>
<keyword evidence="11" id="KW-1185">Reference proteome</keyword>
<evidence type="ECO:0000256" key="1">
    <source>
        <dbReference type="ARBA" id="ARBA00004123"/>
    </source>
</evidence>
<dbReference type="GO" id="GO:0000977">
    <property type="term" value="F:RNA polymerase II transcription regulatory region sequence-specific DNA binding"/>
    <property type="evidence" value="ECO:0007669"/>
    <property type="project" value="TreeGrafter"/>
</dbReference>
<evidence type="ECO:0000256" key="6">
    <source>
        <dbReference type="ARBA" id="ARBA00023242"/>
    </source>
</evidence>
<evidence type="ECO:0000256" key="8">
    <source>
        <dbReference type="SAM" id="MobiDB-lite"/>
    </source>
</evidence>
<dbReference type="InterPro" id="IPR013087">
    <property type="entry name" value="Znf_C2H2_type"/>
</dbReference>
<dbReference type="Proteomes" id="UP000196158">
    <property type="component" value="Unassembled WGS sequence"/>
</dbReference>
<keyword evidence="2" id="KW-0479">Metal-binding</keyword>
<dbReference type="GO" id="GO:0005634">
    <property type="term" value="C:nucleus"/>
    <property type="evidence" value="ECO:0007669"/>
    <property type="project" value="UniProtKB-SubCell"/>
</dbReference>
<accession>A0A1X7R0G7</accession>
<feature type="compositionally biased region" description="Basic and acidic residues" evidence="8">
    <location>
        <begin position="413"/>
        <end position="423"/>
    </location>
</feature>
<feature type="region of interest" description="Disordered" evidence="8">
    <location>
        <begin position="413"/>
        <end position="432"/>
    </location>
</feature>
<evidence type="ECO:0000256" key="5">
    <source>
        <dbReference type="ARBA" id="ARBA00022833"/>
    </source>
</evidence>
<dbReference type="PANTHER" id="PTHR24381">
    <property type="entry name" value="ZINC FINGER PROTEIN"/>
    <property type="match status" value="1"/>
</dbReference>
<dbReference type="GO" id="GO:0008270">
    <property type="term" value="F:zinc ion binding"/>
    <property type="evidence" value="ECO:0007669"/>
    <property type="project" value="UniProtKB-KW"/>
</dbReference>
<reference evidence="10 11" key="1">
    <citation type="submission" date="2017-04" db="EMBL/GenBank/DDBJ databases">
        <authorList>
            <person name="Afonso C.L."/>
            <person name="Miller P.J."/>
            <person name="Scott M.A."/>
            <person name="Spackman E."/>
            <person name="Goraichik I."/>
            <person name="Dimitrov K.M."/>
            <person name="Suarez D.L."/>
            <person name="Swayne D.E."/>
        </authorList>
    </citation>
    <scope>NUCLEOTIDE SEQUENCE [LARGE SCALE GENOMIC DNA]</scope>
</reference>
<keyword evidence="6" id="KW-0539">Nucleus</keyword>
<proteinExistence type="predicted"/>
<dbReference type="PANTHER" id="PTHR24381:SF393">
    <property type="entry name" value="CHROMATIN-LINKED ADAPTOR FOR MSL PROTEINS, ISOFORM B"/>
    <property type="match status" value="1"/>
</dbReference>
<dbReference type="EMBL" id="FXLY01000003">
    <property type="protein sequence ID" value="SMN19081.1"/>
    <property type="molecule type" value="Genomic_DNA"/>
</dbReference>
<keyword evidence="4 7" id="KW-0863">Zinc-finger</keyword>
<feature type="compositionally biased region" description="Polar residues" evidence="8">
    <location>
        <begin position="191"/>
        <end position="207"/>
    </location>
</feature>
<feature type="compositionally biased region" description="Low complexity" evidence="8">
    <location>
        <begin position="122"/>
        <end position="136"/>
    </location>
</feature>
<protein>
    <recommendedName>
        <fullName evidence="9">C2H2-type domain-containing protein</fullName>
    </recommendedName>
</protein>
<feature type="region of interest" description="Disordered" evidence="8">
    <location>
        <begin position="191"/>
        <end position="224"/>
    </location>
</feature>
<feature type="region of interest" description="Disordered" evidence="8">
    <location>
        <begin position="1"/>
        <end position="20"/>
    </location>
</feature>
<evidence type="ECO:0000256" key="7">
    <source>
        <dbReference type="PROSITE-ProRule" id="PRU00042"/>
    </source>
</evidence>
<dbReference type="AlphaFoldDB" id="A0A1X7R0G7"/>
<keyword evidence="3" id="KW-0677">Repeat</keyword>
<feature type="domain" description="C2H2-type" evidence="9">
    <location>
        <begin position="373"/>
        <end position="404"/>
    </location>
</feature>
<dbReference type="SMART" id="SM00355">
    <property type="entry name" value="ZnF_C2H2"/>
    <property type="match status" value="2"/>
</dbReference>
<evidence type="ECO:0000313" key="10">
    <source>
        <dbReference type="EMBL" id="SMN19081.1"/>
    </source>
</evidence>